<name>A0A6G0XSL4_9STRA</name>
<evidence type="ECO:0000313" key="3">
    <source>
        <dbReference type="Proteomes" id="UP000481153"/>
    </source>
</evidence>
<comment type="caution">
    <text evidence="2">The sequence shown here is derived from an EMBL/GenBank/DDBJ whole genome shotgun (WGS) entry which is preliminary data.</text>
</comment>
<feature type="chain" id="PRO_5026338781" evidence="1">
    <location>
        <begin position="23"/>
        <end position="166"/>
    </location>
</feature>
<evidence type="ECO:0000313" key="2">
    <source>
        <dbReference type="EMBL" id="KAF0743589.1"/>
    </source>
</evidence>
<dbReference type="EMBL" id="VJMJ01000013">
    <property type="protein sequence ID" value="KAF0743589.1"/>
    <property type="molecule type" value="Genomic_DNA"/>
</dbReference>
<dbReference type="VEuPathDB" id="FungiDB:AeMF1_019736"/>
<dbReference type="Proteomes" id="UP000481153">
    <property type="component" value="Unassembled WGS sequence"/>
</dbReference>
<organism evidence="2 3">
    <name type="scientific">Aphanomyces euteiches</name>
    <dbReference type="NCBI Taxonomy" id="100861"/>
    <lineage>
        <taxon>Eukaryota</taxon>
        <taxon>Sar</taxon>
        <taxon>Stramenopiles</taxon>
        <taxon>Oomycota</taxon>
        <taxon>Saprolegniomycetes</taxon>
        <taxon>Saprolegniales</taxon>
        <taxon>Verrucalvaceae</taxon>
        <taxon>Aphanomyces</taxon>
    </lineage>
</organism>
<gene>
    <name evidence="2" type="ORF">Ae201684_001733</name>
</gene>
<evidence type="ECO:0000256" key="1">
    <source>
        <dbReference type="SAM" id="SignalP"/>
    </source>
</evidence>
<accession>A0A6G0XSL4</accession>
<dbReference type="AlphaFoldDB" id="A0A6G0XSL4"/>
<protein>
    <submittedName>
        <fullName evidence="2">Uncharacterized protein</fullName>
    </submittedName>
</protein>
<sequence length="166" mass="18359">MKLTALLASILVAVSLAGFSDTESLSECERKCERIRGTIGISHSGYSKYCECFAQVYSYNPVWSKAVDLKATALLNAANCRFSAQGDIKKYDVKDFPGTYDDCLTKCPREGNSFVWSRGPLGDMLRPTGQDGHCYCKQVPSTFDTKTLDLDSTNSLIFCQFNKVVC</sequence>
<feature type="signal peptide" evidence="1">
    <location>
        <begin position="1"/>
        <end position="22"/>
    </location>
</feature>
<keyword evidence="3" id="KW-1185">Reference proteome</keyword>
<keyword evidence="1" id="KW-0732">Signal</keyword>
<proteinExistence type="predicted"/>
<reference evidence="2 3" key="1">
    <citation type="submission" date="2019-07" db="EMBL/GenBank/DDBJ databases">
        <title>Genomics analysis of Aphanomyces spp. identifies a new class of oomycete effector associated with host adaptation.</title>
        <authorList>
            <person name="Gaulin E."/>
        </authorList>
    </citation>
    <scope>NUCLEOTIDE SEQUENCE [LARGE SCALE GENOMIC DNA]</scope>
    <source>
        <strain evidence="2 3">ATCC 201684</strain>
    </source>
</reference>